<feature type="non-terminal residue" evidence="1">
    <location>
        <position position="43"/>
    </location>
</feature>
<organism evidence="1">
    <name type="scientific">marine metagenome</name>
    <dbReference type="NCBI Taxonomy" id="408172"/>
    <lineage>
        <taxon>unclassified sequences</taxon>
        <taxon>metagenomes</taxon>
        <taxon>ecological metagenomes</taxon>
    </lineage>
</organism>
<protein>
    <submittedName>
        <fullName evidence="1">Uncharacterized protein</fullName>
    </submittedName>
</protein>
<gene>
    <name evidence="1" type="ORF">METZ01_LOCUS284568</name>
</gene>
<dbReference type="AlphaFoldDB" id="A0A382L455"/>
<name>A0A382L455_9ZZZZ</name>
<evidence type="ECO:0000313" key="1">
    <source>
        <dbReference type="EMBL" id="SVC31714.1"/>
    </source>
</evidence>
<reference evidence="1" key="1">
    <citation type="submission" date="2018-05" db="EMBL/GenBank/DDBJ databases">
        <authorList>
            <person name="Lanie J.A."/>
            <person name="Ng W.-L."/>
            <person name="Kazmierczak K.M."/>
            <person name="Andrzejewski T.M."/>
            <person name="Davidsen T.M."/>
            <person name="Wayne K.J."/>
            <person name="Tettelin H."/>
            <person name="Glass J.I."/>
            <person name="Rusch D."/>
            <person name="Podicherti R."/>
            <person name="Tsui H.-C.T."/>
            <person name="Winkler M.E."/>
        </authorList>
    </citation>
    <scope>NUCLEOTIDE SEQUENCE</scope>
</reference>
<dbReference type="EMBL" id="UINC01084762">
    <property type="protein sequence ID" value="SVC31714.1"/>
    <property type="molecule type" value="Genomic_DNA"/>
</dbReference>
<accession>A0A382L455</accession>
<proteinExistence type="predicted"/>
<sequence>MSTTMTDRFRKWYAYEKDAHAKGLASLETVPMAHHSEEVYQQA</sequence>